<gene>
    <name evidence="6" type="primary">ccmA</name>
    <name evidence="6" type="ORF">ENR59_10595</name>
</gene>
<keyword evidence="1" id="KW-0813">Transport</keyword>
<dbReference type="GO" id="GO:0016887">
    <property type="term" value="F:ATP hydrolysis activity"/>
    <property type="evidence" value="ECO:0007669"/>
    <property type="project" value="InterPro"/>
</dbReference>
<dbReference type="PANTHER" id="PTHR42939">
    <property type="entry name" value="ABC TRANSPORTER ATP-BINDING PROTEIN ALBC-RELATED"/>
    <property type="match status" value="1"/>
</dbReference>
<name>A0A7C4AI62_9BACT</name>
<evidence type="ECO:0000256" key="1">
    <source>
        <dbReference type="ARBA" id="ARBA00022448"/>
    </source>
</evidence>
<dbReference type="SMART" id="SM00382">
    <property type="entry name" value="AAA"/>
    <property type="match status" value="1"/>
</dbReference>
<evidence type="ECO:0000313" key="6">
    <source>
        <dbReference type="EMBL" id="HGG93381.1"/>
    </source>
</evidence>
<dbReference type="GO" id="GO:0005524">
    <property type="term" value="F:ATP binding"/>
    <property type="evidence" value="ECO:0007669"/>
    <property type="project" value="UniProtKB-KW"/>
</dbReference>
<protein>
    <submittedName>
        <fullName evidence="6">Heme ABC exporter ATP-binding protein CcmA</fullName>
    </submittedName>
</protein>
<dbReference type="Gene3D" id="3.40.50.300">
    <property type="entry name" value="P-loop containing nucleotide triphosphate hydrolases"/>
    <property type="match status" value="1"/>
</dbReference>
<organism evidence="6">
    <name type="scientific">Fundidesulfovibrio putealis</name>
    <dbReference type="NCBI Taxonomy" id="270496"/>
    <lineage>
        <taxon>Bacteria</taxon>
        <taxon>Pseudomonadati</taxon>
        <taxon>Thermodesulfobacteriota</taxon>
        <taxon>Desulfovibrionia</taxon>
        <taxon>Desulfovibrionales</taxon>
        <taxon>Desulfovibrionaceae</taxon>
        <taxon>Fundidesulfovibrio</taxon>
    </lineage>
</organism>
<dbReference type="AlphaFoldDB" id="A0A7C4AI62"/>
<keyword evidence="3" id="KW-0201">Cytochrome c-type biogenesis</keyword>
<dbReference type="GO" id="GO:0022857">
    <property type="term" value="F:transmembrane transporter activity"/>
    <property type="evidence" value="ECO:0007669"/>
    <property type="project" value="InterPro"/>
</dbReference>
<dbReference type="PROSITE" id="PS50893">
    <property type="entry name" value="ABC_TRANSPORTER_2"/>
    <property type="match status" value="1"/>
</dbReference>
<dbReference type="Pfam" id="PF00005">
    <property type="entry name" value="ABC_tran"/>
    <property type="match status" value="1"/>
</dbReference>
<evidence type="ECO:0000256" key="3">
    <source>
        <dbReference type="ARBA" id="ARBA00022748"/>
    </source>
</evidence>
<dbReference type="InterPro" id="IPR003439">
    <property type="entry name" value="ABC_transporter-like_ATP-bd"/>
</dbReference>
<sequence length="220" mass="23637">MLEASSLAKFYGERLVFKGVSLRLEAGRTLMVVGANGAGKTTLLRVLAGLSRPSAGSVRSGVERGRMAYLGHQTFIYPDATASENLRFWTGLYGRDLDDAALQDALERVGLRRFAQERAGAFSRGMAQRLNLARVFCIGPSLLFLDEPDTGLDVASTAMLHDRVEALRRDGAAVAWVSHHLARDLAKADDVLFLDKGRAAYLGPASGFDASDLSGAECAC</sequence>
<dbReference type="SUPFAM" id="SSF52540">
    <property type="entry name" value="P-loop containing nucleoside triphosphate hydrolases"/>
    <property type="match status" value="1"/>
</dbReference>
<dbReference type="EMBL" id="DSRP01000737">
    <property type="protein sequence ID" value="HGG93381.1"/>
    <property type="molecule type" value="Genomic_DNA"/>
</dbReference>
<dbReference type="InterPro" id="IPR005895">
    <property type="entry name" value="ABC_transptr_haem_export_CcmA"/>
</dbReference>
<keyword evidence="4 6" id="KW-0067">ATP-binding</keyword>
<dbReference type="CDD" id="cd03230">
    <property type="entry name" value="ABC_DR_subfamily_A"/>
    <property type="match status" value="1"/>
</dbReference>
<evidence type="ECO:0000256" key="2">
    <source>
        <dbReference type="ARBA" id="ARBA00022741"/>
    </source>
</evidence>
<dbReference type="NCBIfam" id="TIGR01189">
    <property type="entry name" value="ccmA"/>
    <property type="match status" value="1"/>
</dbReference>
<evidence type="ECO:0000259" key="5">
    <source>
        <dbReference type="PROSITE" id="PS50893"/>
    </source>
</evidence>
<reference evidence="6" key="1">
    <citation type="journal article" date="2020" name="mSystems">
        <title>Genome- and Community-Level Interaction Insights into Carbon Utilization and Element Cycling Functions of Hydrothermarchaeota in Hydrothermal Sediment.</title>
        <authorList>
            <person name="Zhou Z."/>
            <person name="Liu Y."/>
            <person name="Xu W."/>
            <person name="Pan J."/>
            <person name="Luo Z.H."/>
            <person name="Li M."/>
        </authorList>
    </citation>
    <scope>NUCLEOTIDE SEQUENCE [LARGE SCALE GENOMIC DNA]</scope>
    <source>
        <strain evidence="6">SpSt-413</strain>
    </source>
</reference>
<proteinExistence type="predicted"/>
<dbReference type="PANTHER" id="PTHR42939:SF1">
    <property type="entry name" value="ABC TRANSPORTER ATP-BINDING PROTEIN ALBC-RELATED"/>
    <property type="match status" value="1"/>
</dbReference>
<dbReference type="InterPro" id="IPR051782">
    <property type="entry name" value="ABC_Transporter_VariousFunc"/>
</dbReference>
<comment type="caution">
    <text evidence="6">The sequence shown here is derived from an EMBL/GenBank/DDBJ whole genome shotgun (WGS) entry which is preliminary data.</text>
</comment>
<accession>A0A7C4AI62</accession>
<dbReference type="InterPro" id="IPR027417">
    <property type="entry name" value="P-loop_NTPase"/>
</dbReference>
<evidence type="ECO:0000256" key="4">
    <source>
        <dbReference type="ARBA" id="ARBA00022840"/>
    </source>
</evidence>
<dbReference type="InterPro" id="IPR003593">
    <property type="entry name" value="AAA+_ATPase"/>
</dbReference>
<keyword evidence="2" id="KW-0547">Nucleotide-binding</keyword>
<feature type="domain" description="ABC transporter" evidence="5">
    <location>
        <begin position="2"/>
        <end position="218"/>
    </location>
</feature>
<dbReference type="GO" id="GO:0017004">
    <property type="term" value="P:cytochrome complex assembly"/>
    <property type="evidence" value="ECO:0007669"/>
    <property type="project" value="UniProtKB-KW"/>
</dbReference>